<dbReference type="InterPro" id="IPR023753">
    <property type="entry name" value="FAD/NAD-binding_dom"/>
</dbReference>
<organism evidence="4 5">
    <name type="scientific">Kribbella voronezhensis</name>
    <dbReference type="NCBI Taxonomy" id="2512212"/>
    <lineage>
        <taxon>Bacteria</taxon>
        <taxon>Bacillati</taxon>
        <taxon>Actinomycetota</taxon>
        <taxon>Actinomycetes</taxon>
        <taxon>Propionibacteriales</taxon>
        <taxon>Kribbellaceae</taxon>
        <taxon>Kribbella</taxon>
    </lineage>
</organism>
<comment type="caution">
    <text evidence="4">The sequence shown here is derived from an EMBL/GenBank/DDBJ whole genome shotgun (WGS) entry which is preliminary data.</text>
</comment>
<dbReference type="EMBL" id="SOCE01000001">
    <property type="protein sequence ID" value="TDU90440.1"/>
    <property type="molecule type" value="Genomic_DNA"/>
</dbReference>
<dbReference type="AlphaFoldDB" id="A0A4R7TE67"/>
<dbReference type="InterPro" id="IPR036188">
    <property type="entry name" value="FAD/NAD-bd_sf"/>
</dbReference>
<dbReference type="GO" id="GO:0016491">
    <property type="term" value="F:oxidoreductase activity"/>
    <property type="evidence" value="ECO:0007669"/>
    <property type="project" value="UniProtKB-KW"/>
</dbReference>
<dbReference type="InterPro" id="IPR036010">
    <property type="entry name" value="2Fe-2S_ferredoxin-like_sf"/>
</dbReference>
<sequence length="577" mass="60299">MSPYLRSSEGDPAQPRPQEPISVVVDGAPVEALPGQTVAAVLMTAGRESWRTTRTAGRPRGVFCGIGACFDCLVVVNGTPDVRACQRTIAPGDTITSQAGAVLPEQTRKAEASVGENVHAEVVVVGGGPAGIAAALAAADGGAQVLLVDGGRQLGGQFHRQLPAEFRPGKPERLQHGWSSFKKQVDRIAGHPRIDVLMETSVWAIESPPDGHRLWVQTGPADAIGRTPRAVDAKAVVLATGAYDRVLPFPGWDLPGVYSAGAAQTLAKGQRIAVGRKVLLAGTGPFLFPVAESLIGVGAEVVAVLEANRLMRSARGWLTDPLALTGKAREAVAYAGMLARHRIPFLQGRTVVAAHGDDRVEQVTTAKLDEDWHPIPGSERDLEVDAVCLGFGFTAQLELAVSARCRLGSGPDGGPAVEVDEHQQTSRPGIFAAGELTGVGGADLAAAEGRLAGAAAAAHLNGATPATDRQVAKGKRFATALAKAYPIQPGWQSWSGGSTVVCRCEEVTRGRLADTVTDRDVTGQRSLKLTSRVGLGLCQGRICSRTAAELTGIPADHRRPVAVPVRLQDLAAIQEDL</sequence>
<dbReference type="SUPFAM" id="SSF51905">
    <property type="entry name" value="FAD/NAD(P)-binding domain"/>
    <property type="match status" value="1"/>
</dbReference>
<feature type="region of interest" description="Disordered" evidence="2">
    <location>
        <begin position="1"/>
        <end position="20"/>
    </location>
</feature>
<dbReference type="PRINTS" id="PR00368">
    <property type="entry name" value="FADPNR"/>
</dbReference>
<dbReference type="OrthoDB" id="9801699at2"/>
<dbReference type="PANTHER" id="PTHR42949">
    <property type="entry name" value="ANAEROBIC GLYCEROL-3-PHOSPHATE DEHYDROGENASE SUBUNIT B"/>
    <property type="match status" value="1"/>
</dbReference>
<dbReference type="InterPro" id="IPR042204">
    <property type="entry name" value="2Fe-2S-bd_N"/>
</dbReference>
<dbReference type="PANTHER" id="PTHR42949:SF3">
    <property type="entry name" value="ANAEROBIC GLYCEROL-3-PHOSPHATE DEHYDROGENASE SUBUNIT B"/>
    <property type="match status" value="1"/>
</dbReference>
<dbReference type="SUPFAM" id="SSF54292">
    <property type="entry name" value="2Fe-2S ferredoxin-like"/>
    <property type="match status" value="1"/>
</dbReference>
<dbReference type="RefSeq" id="WP_133980355.1">
    <property type="nucleotide sequence ID" value="NZ_SOCE01000001.1"/>
</dbReference>
<dbReference type="Gene3D" id="1.10.10.1100">
    <property type="entry name" value="BFD-like [2Fe-2S]-binding domain"/>
    <property type="match status" value="1"/>
</dbReference>
<evidence type="ECO:0000256" key="1">
    <source>
        <dbReference type="ARBA" id="ARBA00023002"/>
    </source>
</evidence>
<feature type="domain" description="FAD/NAD(P)-binding" evidence="3">
    <location>
        <begin position="121"/>
        <end position="445"/>
    </location>
</feature>
<evidence type="ECO:0000259" key="3">
    <source>
        <dbReference type="Pfam" id="PF07992"/>
    </source>
</evidence>
<dbReference type="Pfam" id="PF13510">
    <property type="entry name" value="Fer2_4"/>
    <property type="match status" value="1"/>
</dbReference>
<dbReference type="Pfam" id="PF07992">
    <property type="entry name" value="Pyr_redox_2"/>
    <property type="match status" value="1"/>
</dbReference>
<keyword evidence="1" id="KW-0560">Oxidoreductase</keyword>
<evidence type="ECO:0000313" key="4">
    <source>
        <dbReference type="EMBL" id="TDU90440.1"/>
    </source>
</evidence>
<dbReference type="PRINTS" id="PR00469">
    <property type="entry name" value="PNDRDTASEII"/>
</dbReference>
<protein>
    <submittedName>
        <fullName evidence="4">Thioredoxin reductase</fullName>
    </submittedName>
</protein>
<dbReference type="Gene3D" id="3.50.50.60">
    <property type="entry name" value="FAD/NAD(P)-binding domain"/>
    <property type="match status" value="2"/>
</dbReference>
<evidence type="ECO:0000313" key="5">
    <source>
        <dbReference type="Proteomes" id="UP000295151"/>
    </source>
</evidence>
<dbReference type="Proteomes" id="UP000295151">
    <property type="component" value="Unassembled WGS sequence"/>
</dbReference>
<name>A0A4R7TE67_9ACTN</name>
<accession>A0A4R7TE67</accession>
<gene>
    <name evidence="4" type="ORF">EV138_4031</name>
</gene>
<dbReference type="InterPro" id="IPR051691">
    <property type="entry name" value="Metab_Enz_Cyan_OpOx_G3PDH"/>
</dbReference>
<keyword evidence="5" id="KW-1185">Reference proteome</keyword>
<dbReference type="Gene3D" id="3.10.20.440">
    <property type="entry name" value="2Fe-2S iron-sulphur cluster binding domain, sarcosine oxidase, alpha subunit, N-terminal domain"/>
    <property type="match status" value="1"/>
</dbReference>
<dbReference type="GO" id="GO:0051536">
    <property type="term" value="F:iron-sulfur cluster binding"/>
    <property type="evidence" value="ECO:0007669"/>
    <property type="project" value="InterPro"/>
</dbReference>
<reference evidence="4 5" key="1">
    <citation type="submission" date="2019-03" db="EMBL/GenBank/DDBJ databases">
        <title>Genomic Encyclopedia of Type Strains, Phase III (KMG-III): the genomes of soil and plant-associated and newly described type strains.</title>
        <authorList>
            <person name="Whitman W."/>
        </authorList>
    </citation>
    <scope>NUCLEOTIDE SEQUENCE [LARGE SCALE GENOMIC DNA]</scope>
    <source>
        <strain evidence="4 5">VKM Ac-2575</strain>
    </source>
</reference>
<dbReference type="InterPro" id="IPR041854">
    <property type="entry name" value="BFD-like_2Fe2S-bd_dom_sf"/>
</dbReference>
<evidence type="ECO:0000256" key="2">
    <source>
        <dbReference type="SAM" id="MobiDB-lite"/>
    </source>
</evidence>
<proteinExistence type="predicted"/>